<dbReference type="Proteomes" id="UP001300502">
    <property type="component" value="Unassembled WGS sequence"/>
</dbReference>
<dbReference type="GO" id="GO:0046872">
    <property type="term" value="F:metal ion binding"/>
    <property type="evidence" value="ECO:0007669"/>
    <property type="project" value="UniProtKB-KW"/>
</dbReference>
<keyword evidence="1" id="KW-0408">Iron</keyword>
<dbReference type="InterPro" id="IPR004981">
    <property type="entry name" value="Trp_2_3_dOase"/>
</dbReference>
<dbReference type="GO" id="GO:0004833">
    <property type="term" value="F:L-tryptophan 2,3-dioxygenase activity"/>
    <property type="evidence" value="ECO:0007669"/>
    <property type="project" value="UniProtKB-UniRule"/>
</dbReference>
<dbReference type="AlphaFoldDB" id="A0AAV9IN13"/>
<evidence type="ECO:0000313" key="4">
    <source>
        <dbReference type="Proteomes" id="UP001300502"/>
    </source>
</evidence>
<dbReference type="PANTHER" id="PTHR10138:SF0">
    <property type="entry name" value="TRYPTOPHAN 2,3-DIOXYGENASE"/>
    <property type="match status" value="1"/>
</dbReference>
<keyword evidence="4" id="KW-1185">Reference proteome</keyword>
<dbReference type="InterPro" id="IPR037217">
    <property type="entry name" value="Trp/Indoleamine_2_3_dOase-like"/>
</dbReference>
<comment type="similarity">
    <text evidence="1">Belongs to the tryptophan 2,3-dioxygenase family.</text>
</comment>
<comment type="pathway">
    <text evidence="1">Amino-acid degradation; L-tryptophan degradation via kynurenine pathway; L-kynurenine from L-tryptophan: step 1/2.</text>
</comment>
<keyword evidence="1" id="KW-0560">Oxidoreductase</keyword>
<proteinExistence type="inferred from homology"/>
<dbReference type="Gene3D" id="1.20.58.480">
    <property type="match status" value="1"/>
</dbReference>
<evidence type="ECO:0000256" key="2">
    <source>
        <dbReference type="SAM" id="Coils"/>
    </source>
</evidence>
<reference evidence="3 4" key="1">
    <citation type="submission" date="2022-07" db="EMBL/GenBank/DDBJ databases">
        <title>Genome-wide signatures of adaptation to extreme environments.</title>
        <authorList>
            <person name="Cho C.H."/>
            <person name="Yoon H.S."/>
        </authorList>
    </citation>
    <scope>NUCLEOTIDE SEQUENCE [LARGE SCALE GENOMIC DNA]</scope>
    <source>
        <strain evidence="3 4">108.79 E11</strain>
    </source>
</reference>
<keyword evidence="1" id="KW-0823">Tryptophan catabolism</keyword>
<dbReference type="Gene3D" id="1.10.287.3810">
    <property type="match status" value="1"/>
</dbReference>
<dbReference type="GO" id="GO:0019441">
    <property type="term" value="P:L-tryptophan catabolic process to kynurenine"/>
    <property type="evidence" value="ECO:0007669"/>
    <property type="project" value="UniProtKB-UniRule"/>
</dbReference>
<comment type="caution">
    <text evidence="3">The sequence shown here is derived from an EMBL/GenBank/DDBJ whole genome shotgun (WGS) entry which is preliminary data.</text>
</comment>
<evidence type="ECO:0000313" key="3">
    <source>
        <dbReference type="EMBL" id="KAK4528654.1"/>
    </source>
</evidence>
<keyword evidence="2" id="KW-0175">Coiled coil</keyword>
<dbReference type="EMBL" id="JANCYU010000067">
    <property type="protein sequence ID" value="KAK4528654.1"/>
    <property type="molecule type" value="Genomic_DNA"/>
</dbReference>
<dbReference type="EC" id="1.13.11.11" evidence="1"/>
<keyword evidence="1" id="KW-0479">Metal-binding</keyword>
<feature type="coiled-coil region" evidence="2">
    <location>
        <begin position="271"/>
        <end position="298"/>
    </location>
</feature>
<keyword evidence="1" id="KW-0349">Heme</keyword>
<dbReference type="SUPFAM" id="SSF140959">
    <property type="entry name" value="Indolic compounds 2,3-dioxygenase-like"/>
    <property type="match status" value="1"/>
</dbReference>
<comment type="function">
    <text evidence="1">Heme-dependent dioxygenase that catalyzes the oxidative cleavage of the L-tryptophan (L-Trp) pyrrole ring and converts L-tryptophan to N-formyl-L-kynurenine. Catalyzes the oxidative cleavage of the indole moiety.</text>
</comment>
<protein>
    <recommendedName>
        <fullName evidence="1">Tryptophan 2,3-dioxygenase</fullName>
        <shortName evidence="1">TDO</shortName>
        <ecNumber evidence="1">1.13.11.11</ecNumber>
    </recommendedName>
    <alternativeName>
        <fullName evidence="1">Tryptamin 2,3-dioxygenase</fullName>
    </alternativeName>
    <alternativeName>
        <fullName evidence="1">Tryptophan oxygenase</fullName>
        <shortName evidence="1">TO</shortName>
        <shortName evidence="1">TRPO</shortName>
    </alternativeName>
    <alternativeName>
        <fullName evidence="1">Tryptophan pyrrolase</fullName>
    </alternativeName>
    <alternativeName>
        <fullName evidence="1">Tryptophanase</fullName>
    </alternativeName>
</protein>
<dbReference type="Pfam" id="PF03301">
    <property type="entry name" value="Trp_dioxygenase"/>
    <property type="match status" value="1"/>
</dbReference>
<gene>
    <name evidence="3" type="ORF">GAYE_SCF62G6599</name>
</gene>
<dbReference type="GO" id="GO:0019442">
    <property type="term" value="P:L-tryptophan catabolic process to acetyl-CoA"/>
    <property type="evidence" value="ECO:0007669"/>
    <property type="project" value="TreeGrafter"/>
</dbReference>
<organism evidence="3 4">
    <name type="scientific">Galdieria yellowstonensis</name>
    <dbReference type="NCBI Taxonomy" id="3028027"/>
    <lineage>
        <taxon>Eukaryota</taxon>
        <taxon>Rhodophyta</taxon>
        <taxon>Bangiophyceae</taxon>
        <taxon>Galdieriales</taxon>
        <taxon>Galdieriaceae</taxon>
        <taxon>Galdieria</taxon>
    </lineage>
</organism>
<comment type="cofactor">
    <cofactor evidence="1">
        <name>heme</name>
        <dbReference type="ChEBI" id="CHEBI:30413"/>
    </cofactor>
    <text evidence="1">Binds 1 heme group per subunit.</text>
</comment>
<accession>A0AAV9IN13</accession>
<comment type="caution">
    <text evidence="1">Lacks conserved residue(s) required for the propagation of feature annotation.</text>
</comment>
<name>A0AAV9IN13_9RHOD</name>
<sequence>MSEHNNYLVNGHAKLSCSKKATDNLAAVESNEERNIVNGPFSSDITRNYVARFQRTQQYIRQTCEPQYYSDYLQLDKLLSCQLPVTERAEDKAHDETLFIIVHQVFELWFKQILFELDSIIEILSCIEIFCDKRLALVLHRLERIKQIEDVMIQQIEIIQTITPQEFLDFRDYLFPASGFQSYQFRLFEEKLGIRNEMRPNEGWLNSLREEHRKLIQQAQQAPCLFDLVERWLQLLPFREFRGYNFSQSYKEATDNMLQVDWSIIEQHYEGEDKEKALRELERTKKAFQSAYDRATHEHLIQTGQRRLGFRATGAALLIMLYEDEPMLHTPALILRAVVDVEDKLNLWRYRHAQMVRRMIGGKVGTGGSMGHAYLRSTVDRYRVFGDLANVSTLLIPRRLLPELPSELREQLTYYHRMEKLDRTFFDRGGSGESLDDYL</sequence>
<keyword evidence="1" id="KW-0223">Dioxygenase</keyword>
<comment type="catalytic activity">
    <reaction evidence="1">
        <text>L-tryptophan + O2 = N-formyl-L-kynurenine</text>
        <dbReference type="Rhea" id="RHEA:24536"/>
        <dbReference type="ChEBI" id="CHEBI:15379"/>
        <dbReference type="ChEBI" id="CHEBI:57912"/>
        <dbReference type="ChEBI" id="CHEBI:58629"/>
        <dbReference type="EC" id="1.13.11.11"/>
    </reaction>
</comment>
<dbReference type="PANTHER" id="PTHR10138">
    <property type="entry name" value="TRYPTOPHAN 2,3-DIOXYGENASE"/>
    <property type="match status" value="1"/>
</dbReference>
<dbReference type="HAMAP" id="MF_01972">
    <property type="entry name" value="T23O"/>
    <property type="match status" value="1"/>
</dbReference>
<dbReference type="GO" id="GO:0020037">
    <property type="term" value="F:heme binding"/>
    <property type="evidence" value="ECO:0007669"/>
    <property type="project" value="UniProtKB-UniRule"/>
</dbReference>
<evidence type="ECO:0000256" key="1">
    <source>
        <dbReference type="HAMAP-Rule" id="MF_03020"/>
    </source>
</evidence>
<comment type="subunit">
    <text evidence="1">Homotetramer. Dimer of dimers.</text>
</comment>